<evidence type="ECO:0000313" key="2">
    <source>
        <dbReference type="EMBL" id="EJW01927.1"/>
    </source>
</evidence>
<feature type="region of interest" description="Disordered" evidence="1">
    <location>
        <begin position="211"/>
        <end position="338"/>
    </location>
</feature>
<organism evidence="2 3">
    <name type="scientific">Edhazardia aedis (strain USNM 41457)</name>
    <name type="common">Microsporidian parasite</name>
    <dbReference type="NCBI Taxonomy" id="1003232"/>
    <lineage>
        <taxon>Eukaryota</taxon>
        <taxon>Fungi</taxon>
        <taxon>Fungi incertae sedis</taxon>
        <taxon>Microsporidia</taxon>
        <taxon>Edhazardia</taxon>
    </lineage>
</organism>
<dbReference type="HOGENOM" id="CLU_531020_0_0_1"/>
<evidence type="ECO:0000313" key="3">
    <source>
        <dbReference type="Proteomes" id="UP000003163"/>
    </source>
</evidence>
<name>J9DKL1_EDHAE</name>
<keyword evidence="3" id="KW-1185">Reference proteome</keyword>
<dbReference type="Proteomes" id="UP000003163">
    <property type="component" value="Unassembled WGS sequence"/>
</dbReference>
<feature type="compositionally biased region" description="Low complexity" evidence="1">
    <location>
        <begin position="326"/>
        <end position="337"/>
    </location>
</feature>
<reference evidence="2 3" key="1">
    <citation type="submission" date="2011-08" db="EMBL/GenBank/DDBJ databases">
        <authorList>
            <person name="Liu Z.J."/>
            <person name="Shi F.L."/>
            <person name="Lu J.Q."/>
            <person name="Li M."/>
            <person name="Wang Z.L."/>
        </authorList>
    </citation>
    <scope>NUCLEOTIDE SEQUENCE [LARGE SCALE GENOMIC DNA]</scope>
    <source>
        <strain evidence="2 3">USNM 41457</strain>
    </source>
</reference>
<feature type="compositionally biased region" description="Polar residues" evidence="1">
    <location>
        <begin position="301"/>
        <end position="325"/>
    </location>
</feature>
<proteinExistence type="predicted"/>
<gene>
    <name evidence="2" type="ORF">EDEG_03609</name>
</gene>
<dbReference type="EMBL" id="AFBI03000102">
    <property type="protein sequence ID" value="EJW01927.1"/>
    <property type="molecule type" value="Genomic_DNA"/>
</dbReference>
<reference evidence="3" key="2">
    <citation type="submission" date="2015-07" db="EMBL/GenBank/DDBJ databases">
        <title>Contrasting host-pathogen interactions and genome evolution in two generalist and specialist microsporidian pathogens of mosquitoes.</title>
        <authorList>
            <consortium name="The Broad Institute Genomics Platform"/>
            <consortium name="The Broad Institute Genome Sequencing Center for Infectious Disease"/>
            <person name="Cuomo C.A."/>
            <person name="Sanscrainte N.D."/>
            <person name="Goldberg J.M."/>
            <person name="Heiman D."/>
            <person name="Young S."/>
            <person name="Zeng Q."/>
            <person name="Becnel J.J."/>
            <person name="Birren B.W."/>
        </authorList>
    </citation>
    <scope>NUCLEOTIDE SEQUENCE [LARGE SCALE GENOMIC DNA]</scope>
    <source>
        <strain evidence="3">USNM 41457</strain>
    </source>
</reference>
<dbReference type="VEuPathDB" id="MicrosporidiaDB:EDEG_03609"/>
<dbReference type="InParanoid" id="J9DKL1"/>
<evidence type="ECO:0000256" key="1">
    <source>
        <dbReference type="SAM" id="MobiDB-lite"/>
    </source>
</evidence>
<comment type="caution">
    <text evidence="2">The sequence shown here is derived from an EMBL/GenBank/DDBJ whole genome shotgun (WGS) entry which is preliminary data.</text>
</comment>
<feature type="compositionally biased region" description="Polar residues" evidence="1">
    <location>
        <begin position="257"/>
        <end position="288"/>
    </location>
</feature>
<accession>J9DKL1</accession>
<protein>
    <submittedName>
        <fullName evidence="2">Uncharacterized protein</fullName>
    </submittedName>
</protein>
<dbReference type="AlphaFoldDB" id="J9DKL1"/>
<sequence>MKVKNLKLYRFMNIKKTLNLISSDMCSYICSVYTGIKKMIELLYVIVFVFAADNHRNFSSEAEHLSSTSSYSNVNSHNDNLNKCNESSFGNSTDCSTVKQRHCGGFLTFLRNAIQQSFHGHESLCKSSHTAENYSSPDSNANSSHVFDKKNFLEDSKACRFVKQKRIFTNRNAINCYSIELESHVDVESSASDQTSREKLYYRPRSEVISKRKTPTKNIESIESHTHCPSNYTKPNHQKKIRREHSPNIPKNEELFSDQSNNKNIPSTTSNLAETSNTSENEQKTGIKSFNMRDILDQNENKSCSKLVSNPTPEQLSQHELSLTCSSSSDKSNNSKNDMIKNTLPIAKMDCDETQYSYQTSSNQDNFNNNINRETSKGVFYPHHKKFDKKIDYTNPFDSNTKKLRNTINTEKEGNDSTISQLIPNSLPLSTLEQKIDNQKNAFDTNYFYSQQPAKVGSSSATKFKDEIKPKQNMLNDLSSGKNFNLNYMAAGLEKFSNASHAVETRDNNKIHP</sequence>